<dbReference type="SUPFAM" id="SSF64210">
    <property type="entry name" value="Head-to-tail joining protein W, gpW"/>
    <property type="match status" value="1"/>
</dbReference>
<keyword evidence="2" id="KW-1185">Reference proteome</keyword>
<dbReference type="AlphaFoldDB" id="A0A931MLB9"/>
<dbReference type="GO" id="GO:0019058">
    <property type="term" value="P:viral life cycle"/>
    <property type="evidence" value="ECO:0007669"/>
    <property type="project" value="InterPro"/>
</dbReference>
<comment type="caution">
    <text evidence="1">The sequence shown here is derived from an EMBL/GenBank/DDBJ whole genome shotgun (WGS) entry which is preliminary data.</text>
</comment>
<evidence type="ECO:0000313" key="1">
    <source>
        <dbReference type="EMBL" id="MBH0113275.1"/>
    </source>
</evidence>
<dbReference type="Gene3D" id="3.30.1580.10">
    <property type="entry name" value="Head-to-tail joining protein W"/>
    <property type="match status" value="1"/>
</dbReference>
<evidence type="ECO:0000313" key="2">
    <source>
        <dbReference type="Proteomes" id="UP000617634"/>
    </source>
</evidence>
<dbReference type="EMBL" id="JADZGI010000001">
    <property type="protein sequence ID" value="MBH0113275.1"/>
    <property type="molecule type" value="Genomic_DNA"/>
</dbReference>
<dbReference type="Pfam" id="PF02831">
    <property type="entry name" value="gpW"/>
    <property type="match status" value="1"/>
</dbReference>
<name>A0A931MLB9_9SPHN</name>
<dbReference type="InterPro" id="IPR036626">
    <property type="entry name" value="GpW_sf"/>
</dbReference>
<proteinExistence type="predicted"/>
<dbReference type="Proteomes" id="UP000617634">
    <property type="component" value="Unassembled WGS sequence"/>
</dbReference>
<accession>A0A931MLB9</accession>
<gene>
    <name evidence="1" type="ORF">I5E68_09985</name>
</gene>
<dbReference type="InterPro" id="IPR004174">
    <property type="entry name" value="GpW"/>
</dbReference>
<sequence length="70" mass="7682">MATLQERLDEAEAAFHDLLIGKAVAEVRDANGETIRYTQTNRAALSAYIADLKRQLGTTSVSGPLRPFFT</sequence>
<organism evidence="1 2">
    <name type="scientific">Novosphingobium aureum</name>
    <dbReference type="NCBI Taxonomy" id="2792964"/>
    <lineage>
        <taxon>Bacteria</taxon>
        <taxon>Pseudomonadati</taxon>
        <taxon>Pseudomonadota</taxon>
        <taxon>Alphaproteobacteria</taxon>
        <taxon>Sphingomonadales</taxon>
        <taxon>Sphingomonadaceae</taxon>
        <taxon>Novosphingobium</taxon>
    </lineage>
</organism>
<dbReference type="RefSeq" id="WP_197163385.1">
    <property type="nucleotide sequence ID" value="NZ_JADZGI010000001.1"/>
</dbReference>
<protein>
    <submittedName>
        <fullName evidence="1">Phage tail protein</fullName>
    </submittedName>
</protein>
<reference evidence="1" key="1">
    <citation type="submission" date="2020-11" db="EMBL/GenBank/DDBJ databases">
        <title>Novosphingobium aureum sp. nov., a marine bacterium isolated from sediment of a salt flat.</title>
        <authorList>
            <person name="Yoo Y."/>
            <person name="Kim J.-J."/>
        </authorList>
    </citation>
    <scope>NUCLEOTIDE SEQUENCE</scope>
    <source>
        <strain evidence="1">YJ-S2-02</strain>
    </source>
</reference>